<name>R7UKJ0_CAPTE</name>
<feature type="chain" id="PRO_5008788105" evidence="2">
    <location>
        <begin position="21"/>
        <end position="233"/>
    </location>
</feature>
<dbReference type="EMBL" id="AMQN01007342">
    <property type="status" value="NOT_ANNOTATED_CDS"/>
    <property type="molecule type" value="Genomic_DNA"/>
</dbReference>
<dbReference type="EMBL" id="KB300467">
    <property type="protein sequence ID" value="ELU06740.1"/>
    <property type="molecule type" value="Genomic_DNA"/>
</dbReference>
<dbReference type="EnsemblMetazoa" id="CapteT209115">
    <property type="protein sequence ID" value="CapteP209115"/>
    <property type="gene ID" value="CapteG209115"/>
</dbReference>
<organism evidence="3">
    <name type="scientific">Capitella teleta</name>
    <name type="common">Polychaete worm</name>
    <dbReference type="NCBI Taxonomy" id="283909"/>
    <lineage>
        <taxon>Eukaryota</taxon>
        <taxon>Metazoa</taxon>
        <taxon>Spiralia</taxon>
        <taxon>Lophotrochozoa</taxon>
        <taxon>Annelida</taxon>
        <taxon>Polychaeta</taxon>
        <taxon>Sedentaria</taxon>
        <taxon>Scolecida</taxon>
        <taxon>Capitellidae</taxon>
        <taxon>Capitella</taxon>
    </lineage>
</organism>
<reference evidence="3 5" key="2">
    <citation type="journal article" date="2013" name="Nature">
        <title>Insights into bilaterian evolution from three spiralian genomes.</title>
        <authorList>
            <person name="Simakov O."/>
            <person name="Marletaz F."/>
            <person name="Cho S.J."/>
            <person name="Edsinger-Gonzales E."/>
            <person name="Havlak P."/>
            <person name="Hellsten U."/>
            <person name="Kuo D.H."/>
            <person name="Larsson T."/>
            <person name="Lv J."/>
            <person name="Arendt D."/>
            <person name="Savage R."/>
            <person name="Osoegawa K."/>
            <person name="de Jong P."/>
            <person name="Grimwood J."/>
            <person name="Chapman J.A."/>
            <person name="Shapiro H."/>
            <person name="Aerts A."/>
            <person name="Otillar R.P."/>
            <person name="Terry A.Y."/>
            <person name="Boore J.L."/>
            <person name="Grigoriev I.V."/>
            <person name="Lindberg D.R."/>
            <person name="Seaver E.C."/>
            <person name="Weisblat D.A."/>
            <person name="Putnam N.H."/>
            <person name="Rokhsar D.S."/>
        </authorList>
    </citation>
    <scope>NUCLEOTIDE SEQUENCE</scope>
    <source>
        <strain evidence="3 5">I ESC-2004</strain>
    </source>
</reference>
<dbReference type="Proteomes" id="UP000014760">
    <property type="component" value="Unassembled WGS sequence"/>
</dbReference>
<dbReference type="EMBL" id="AMQN01007341">
    <property type="status" value="NOT_ANNOTATED_CDS"/>
    <property type="molecule type" value="Genomic_DNA"/>
</dbReference>
<proteinExistence type="predicted"/>
<feature type="signal peptide" evidence="2">
    <location>
        <begin position="1"/>
        <end position="20"/>
    </location>
</feature>
<reference evidence="4" key="3">
    <citation type="submission" date="2015-06" db="UniProtKB">
        <authorList>
            <consortium name="EnsemblMetazoa"/>
        </authorList>
    </citation>
    <scope>IDENTIFICATION</scope>
</reference>
<evidence type="ECO:0000313" key="5">
    <source>
        <dbReference type="Proteomes" id="UP000014760"/>
    </source>
</evidence>
<keyword evidence="5" id="KW-1185">Reference proteome</keyword>
<evidence type="ECO:0000256" key="2">
    <source>
        <dbReference type="SAM" id="SignalP"/>
    </source>
</evidence>
<keyword evidence="2" id="KW-0732">Signal</keyword>
<evidence type="ECO:0000256" key="1">
    <source>
        <dbReference type="SAM" id="MobiDB-lite"/>
    </source>
</evidence>
<evidence type="ECO:0000313" key="4">
    <source>
        <dbReference type="EnsemblMetazoa" id="CapteP209115"/>
    </source>
</evidence>
<dbReference type="AlphaFoldDB" id="R7UKJ0"/>
<feature type="compositionally biased region" description="Basic and acidic residues" evidence="1">
    <location>
        <begin position="186"/>
        <end position="204"/>
    </location>
</feature>
<reference evidence="5" key="1">
    <citation type="submission" date="2012-12" db="EMBL/GenBank/DDBJ databases">
        <authorList>
            <person name="Hellsten U."/>
            <person name="Grimwood J."/>
            <person name="Chapman J.A."/>
            <person name="Shapiro H."/>
            <person name="Aerts A."/>
            <person name="Otillar R.P."/>
            <person name="Terry A.Y."/>
            <person name="Boore J.L."/>
            <person name="Simakov O."/>
            <person name="Marletaz F."/>
            <person name="Cho S.-J."/>
            <person name="Edsinger-Gonzales E."/>
            <person name="Havlak P."/>
            <person name="Kuo D.-H."/>
            <person name="Larsson T."/>
            <person name="Lv J."/>
            <person name="Arendt D."/>
            <person name="Savage R."/>
            <person name="Osoegawa K."/>
            <person name="de Jong P."/>
            <person name="Lindberg D.R."/>
            <person name="Seaver E.C."/>
            <person name="Weisblat D.A."/>
            <person name="Putnam N.H."/>
            <person name="Grigoriev I.V."/>
            <person name="Rokhsar D.S."/>
        </authorList>
    </citation>
    <scope>NUCLEOTIDE SEQUENCE</scope>
    <source>
        <strain evidence="5">I ESC-2004</strain>
    </source>
</reference>
<feature type="compositionally biased region" description="Basic residues" evidence="1">
    <location>
        <begin position="223"/>
        <end position="233"/>
    </location>
</feature>
<dbReference type="EMBL" id="AMQN01007343">
    <property type="status" value="NOT_ANNOTATED_CDS"/>
    <property type="molecule type" value="Genomic_DNA"/>
</dbReference>
<evidence type="ECO:0000313" key="3">
    <source>
        <dbReference type="EMBL" id="ELU06740.1"/>
    </source>
</evidence>
<dbReference type="EMBL" id="AMQN01007344">
    <property type="status" value="NOT_ANNOTATED_CDS"/>
    <property type="molecule type" value="Genomic_DNA"/>
</dbReference>
<dbReference type="OrthoDB" id="10058133at2759"/>
<accession>R7UKJ0</accession>
<gene>
    <name evidence="3" type="ORF">CAPTEDRAFT_209115</name>
</gene>
<sequence>MLCLFCRLLIPVLGLCFCLAREKWVCSYKFLSETFLGQRYNPCYFHFARQTKAMHVDKKCYESTGMKSQYNIVLGFGSAVIVVQSIKKRVPVMPADPFSVSLTFHRAIPADKLGPKFQSLQSNKHTSDKIIHFTQYDDAEDVLFVNKFQAFLGEGYSLVNLEFGFTKEEIEEMIDNKMKEIRRKNRAIEKRHEEIQKDKEEAEKQGAATQTPRGVQRDEQKKLRGVGRGKRRC</sequence>
<protein>
    <submittedName>
        <fullName evidence="3 4">Uncharacterized protein</fullName>
    </submittedName>
</protein>
<dbReference type="HOGENOM" id="CLU_1190834_0_0_1"/>
<feature type="region of interest" description="Disordered" evidence="1">
    <location>
        <begin position="186"/>
        <end position="233"/>
    </location>
</feature>